<reference evidence="19" key="2">
    <citation type="submission" date="2025-08" db="UniProtKB">
        <authorList>
            <consortium name="RefSeq"/>
        </authorList>
    </citation>
    <scope>IDENTIFICATION</scope>
</reference>
<dbReference type="GO" id="GO:0046872">
    <property type="term" value="F:metal ion binding"/>
    <property type="evidence" value="ECO:0007669"/>
    <property type="project" value="UniProtKB-KW"/>
</dbReference>
<dbReference type="FunFam" id="3.90.190.20:FF:000011">
    <property type="entry name" value="Folylpolyglutamate synthase"/>
    <property type="match status" value="1"/>
</dbReference>
<evidence type="ECO:0000313" key="19">
    <source>
        <dbReference type="RefSeq" id="XP_016681549.1"/>
    </source>
</evidence>
<evidence type="ECO:0000313" key="18">
    <source>
        <dbReference type="Proteomes" id="UP000818029"/>
    </source>
</evidence>
<comment type="catalytic activity">
    <reaction evidence="13 14">
        <text>(6S)-5,6,7,8-tetrahydrofolyl-(gamma-L-Glu)(n) + L-glutamate + ATP = (6S)-5,6,7,8-tetrahydrofolyl-(gamma-L-Glu)(n+1) + ADP + phosphate + H(+)</text>
        <dbReference type="Rhea" id="RHEA:10580"/>
        <dbReference type="Rhea" id="RHEA-COMP:14738"/>
        <dbReference type="Rhea" id="RHEA-COMP:14740"/>
        <dbReference type="ChEBI" id="CHEBI:15378"/>
        <dbReference type="ChEBI" id="CHEBI:29985"/>
        <dbReference type="ChEBI" id="CHEBI:30616"/>
        <dbReference type="ChEBI" id="CHEBI:43474"/>
        <dbReference type="ChEBI" id="CHEBI:141005"/>
        <dbReference type="ChEBI" id="CHEBI:456216"/>
        <dbReference type="EC" id="6.3.2.17"/>
    </reaction>
</comment>
<comment type="similarity">
    <text evidence="2 14">Belongs to the folylpolyglutamate synthase family.</text>
</comment>
<dbReference type="GO" id="GO:0005524">
    <property type="term" value="F:ATP binding"/>
    <property type="evidence" value="ECO:0007669"/>
    <property type="project" value="UniProtKB-KW"/>
</dbReference>
<feature type="binding site" evidence="15">
    <location>
        <position position="255"/>
    </location>
    <ligand>
        <name>ATP</name>
        <dbReference type="ChEBI" id="CHEBI:30616"/>
    </ligand>
</feature>
<keyword evidence="5 14" id="KW-0554">One-carbon metabolism</keyword>
<keyword evidence="8 15" id="KW-0547">Nucleotide-binding</keyword>
<dbReference type="PROSITE" id="PS01012">
    <property type="entry name" value="FOLYLPOLYGLU_SYNT_2"/>
    <property type="match status" value="1"/>
</dbReference>
<dbReference type="RefSeq" id="XP_016681549.1">
    <property type="nucleotide sequence ID" value="XM_016826060.2"/>
</dbReference>
<keyword evidence="6 14" id="KW-0436">Ligase</keyword>
<dbReference type="Pfam" id="PF08245">
    <property type="entry name" value="Mur_ligase_M"/>
    <property type="match status" value="1"/>
</dbReference>
<organism evidence="18 19">
    <name type="scientific">Gossypium hirsutum</name>
    <name type="common">Upland cotton</name>
    <name type="synonym">Gossypium mexicanum</name>
    <dbReference type="NCBI Taxonomy" id="3635"/>
    <lineage>
        <taxon>Eukaryota</taxon>
        <taxon>Viridiplantae</taxon>
        <taxon>Streptophyta</taxon>
        <taxon>Embryophyta</taxon>
        <taxon>Tracheophyta</taxon>
        <taxon>Spermatophyta</taxon>
        <taxon>Magnoliopsida</taxon>
        <taxon>eudicotyledons</taxon>
        <taxon>Gunneridae</taxon>
        <taxon>Pentapetalae</taxon>
        <taxon>rosids</taxon>
        <taxon>malvids</taxon>
        <taxon>Malvales</taxon>
        <taxon>Malvaceae</taxon>
        <taxon>Malvoideae</taxon>
        <taxon>Gossypium</taxon>
    </lineage>
</organism>
<feature type="binding site" evidence="16">
    <location>
        <position position="190"/>
    </location>
    <ligand>
        <name>Mg(2+)</name>
        <dbReference type="ChEBI" id="CHEBI:18420"/>
        <label>1</label>
    </ligand>
</feature>
<dbReference type="NCBIfam" id="TIGR01499">
    <property type="entry name" value="folC"/>
    <property type="match status" value="1"/>
</dbReference>
<proteinExistence type="inferred from homology"/>
<keyword evidence="9 15" id="KW-0067">ATP-binding</keyword>
<evidence type="ECO:0000256" key="14">
    <source>
        <dbReference type="PIRNR" id="PIRNR038895"/>
    </source>
</evidence>
<evidence type="ECO:0000256" key="12">
    <source>
        <dbReference type="ARBA" id="ARBA00030876"/>
    </source>
</evidence>
<evidence type="ECO:0000256" key="10">
    <source>
        <dbReference type="ARBA" id="ARBA00022842"/>
    </source>
</evidence>
<comment type="pathway">
    <text evidence="1 14">Cofactor biosynthesis; tetrahydrofolylpolyglutamate biosynthesis.</text>
</comment>
<dbReference type="InterPro" id="IPR023600">
    <property type="entry name" value="Folylpolyglutamate_synth_euk"/>
</dbReference>
<keyword evidence="10 16" id="KW-0460">Magnesium</keyword>
<evidence type="ECO:0000256" key="7">
    <source>
        <dbReference type="ARBA" id="ARBA00022723"/>
    </source>
</evidence>
<dbReference type="UniPathway" id="UPA00850"/>
<dbReference type="GO" id="GO:0005739">
    <property type="term" value="C:mitochondrion"/>
    <property type="evidence" value="ECO:0007669"/>
    <property type="project" value="TreeGrafter"/>
</dbReference>
<evidence type="ECO:0000256" key="9">
    <source>
        <dbReference type="ARBA" id="ARBA00022840"/>
    </source>
</evidence>
<evidence type="ECO:0000256" key="8">
    <source>
        <dbReference type="ARBA" id="ARBA00022741"/>
    </source>
</evidence>
<dbReference type="PANTHER" id="PTHR11136:SF16">
    <property type="entry name" value="FOLYLPOLYGLUTAMATE SYNTHASE"/>
    <property type="match status" value="1"/>
</dbReference>
<comment type="function">
    <text evidence="14">Catalyzes conversion of folates to polyglutamate derivatives allowing concentration of folate compounds in the cell and the intracellular retention of these cofactors, which are important substrates for most of the folate-dependent enzymes that are involved in one-carbon transfer reactions involved in purine, pyrimidine and amino acid synthesis.</text>
</comment>
<dbReference type="InterPro" id="IPR018109">
    <property type="entry name" value="Folylpolyglutamate_synth_CS"/>
</dbReference>
<dbReference type="Proteomes" id="UP000818029">
    <property type="component" value="Chromosome D06"/>
</dbReference>
<dbReference type="PIRSF" id="PIRSF038895">
    <property type="entry name" value="FPGS"/>
    <property type="match status" value="1"/>
</dbReference>
<dbReference type="Gene3D" id="3.40.1190.10">
    <property type="entry name" value="Mur-like, catalytic domain"/>
    <property type="match status" value="1"/>
</dbReference>
<dbReference type="InterPro" id="IPR001645">
    <property type="entry name" value="Folylpolyglutamate_synth"/>
</dbReference>
<dbReference type="GO" id="GO:0004326">
    <property type="term" value="F:tetrahydrofolylpolyglutamate synthase activity"/>
    <property type="evidence" value="ECO:0007669"/>
    <property type="project" value="UniProtKB-EC"/>
</dbReference>
<evidence type="ECO:0000256" key="6">
    <source>
        <dbReference type="ARBA" id="ARBA00022598"/>
    </source>
</evidence>
<dbReference type="GO" id="GO:0006730">
    <property type="term" value="P:one-carbon metabolic process"/>
    <property type="evidence" value="ECO:0007669"/>
    <property type="project" value="UniProtKB-KW"/>
</dbReference>
<sequence length="469" mass="52348">MAEGGSMESAAGRYQSTLDALSSLITKKSRADKSNKGDRYDLLFDYLKILELDEAISQLKIIHVAGTKGKGSTCTFAESILRNCGFRTGLFTSPHLIDVRERFRLDGLEISEEKFLEYFWWCYDRLKEKTNDDVPMPTYFRFLALLAFKIFAAEQVDVAILEVGLGGRFDATNVVKKPIVCGISSLGYDHMEILGNTLGEIAGEKAGIFKHEIPAFTVPQPDEAMHVLEEKASKLNGPLPEPFIKGLTTASLQGRAQIVPDIESPGNLVFYLDGAHSPESMEACARWFSLCTRDDNHLSNLNYQPQQHMDEGSKKDTAQILLFNCMSVRDPQLLLPRLMRTCASHGVCFQKALFVPNISVYHKVGSQALPTVDPQVDLSWQFGLQRAWESLMQSDKGVKPSNTDQACEEVKDDTGMRVTSFKNSSVFSSLPSAIKWLRDTAQKDRFVCFQVLVTGSLHLIGDVLRLIKK</sequence>
<dbReference type="InterPro" id="IPR013221">
    <property type="entry name" value="Mur_ligase_cen"/>
</dbReference>
<evidence type="ECO:0000256" key="11">
    <source>
        <dbReference type="ARBA" id="ARBA00030592"/>
    </source>
</evidence>
<feature type="domain" description="Mur ligase central" evidence="17">
    <location>
        <begin position="64"/>
        <end position="213"/>
    </location>
</feature>
<evidence type="ECO:0000256" key="1">
    <source>
        <dbReference type="ARBA" id="ARBA00005150"/>
    </source>
</evidence>
<dbReference type="AlphaFoldDB" id="A0A1U8J013"/>
<evidence type="ECO:0000256" key="3">
    <source>
        <dbReference type="ARBA" id="ARBA00013025"/>
    </source>
</evidence>
<evidence type="ECO:0000256" key="16">
    <source>
        <dbReference type="PIRSR" id="PIRSR038895-2"/>
    </source>
</evidence>
<keyword evidence="7 16" id="KW-0479">Metal-binding</keyword>
<accession>A0A1U8J013</accession>
<dbReference type="InterPro" id="IPR036615">
    <property type="entry name" value="Mur_ligase_C_dom_sf"/>
</dbReference>
<protein>
    <recommendedName>
        <fullName evidence="4 14">Folylpolyglutamate synthase</fullName>
        <ecNumber evidence="3 14">6.3.2.17</ecNumber>
    </recommendedName>
    <alternativeName>
        <fullName evidence="12 14">Folylpoly-gamma-glutamate synthetase</fullName>
    </alternativeName>
    <alternativeName>
        <fullName evidence="11 14">Tetrahydrofolylpolyglutamate synthase</fullName>
    </alternativeName>
</protein>
<feature type="binding site" evidence="16">
    <location>
        <position position="162"/>
    </location>
    <ligand>
        <name>Mg(2+)</name>
        <dbReference type="ChEBI" id="CHEBI:18420"/>
        <label>1</label>
    </ligand>
</feature>
<dbReference type="EC" id="6.3.2.17" evidence="3 14"/>
<evidence type="ECO:0000256" key="2">
    <source>
        <dbReference type="ARBA" id="ARBA00008276"/>
    </source>
</evidence>
<name>A0A1U8J013_GOSHI</name>
<evidence type="ECO:0000256" key="5">
    <source>
        <dbReference type="ARBA" id="ARBA00022563"/>
    </source>
</evidence>
<dbReference type="FunFam" id="3.40.1190.10:FF:000008">
    <property type="entry name" value="Folylpolyglutamate synthase"/>
    <property type="match status" value="1"/>
</dbReference>
<dbReference type="PANTHER" id="PTHR11136">
    <property type="entry name" value="FOLYLPOLYGLUTAMATE SYNTHASE-RELATED"/>
    <property type="match status" value="1"/>
</dbReference>
<dbReference type="GeneID" id="107900458"/>
<keyword evidence="18" id="KW-1185">Reference proteome</keyword>
<dbReference type="GO" id="GO:0005829">
    <property type="term" value="C:cytosol"/>
    <property type="evidence" value="ECO:0007669"/>
    <property type="project" value="TreeGrafter"/>
</dbReference>
<dbReference type="SUPFAM" id="SSF53244">
    <property type="entry name" value="MurD-like peptide ligases, peptide-binding domain"/>
    <property type="match status" value="1"/>
</dbReference>
<gene>
    <name evidence="19" type="primary">LOC107900458</name>
</gene>
<evidence type="ECO:0000256" key="15">
    <source>
        <dbReference type="PIRSR" id="PIRSR038895-1"/>
    </source>
</evidence>
<evidence type="ECO:0000256" key="13">
    <source>
        <dbReference type="ARBA" id="ARBA00047493"/>
    </source>
</evidence>
<feature type="binding site" evidence="16">
    <location>
        <position position="93"/>
    </location>
    <ligand>
        <name>Mg(2+)</name>
        <dbReference type="ChEBI" id="CHEBI:18420"/>
        <label>1</label>
    </ligand>
</feature>
<comment type="cofactor">
    <cofactor evidence="14">
        <name>a monovalent cation</name>
        <dbReference type="ChEBI" id="CHEBI:60242"/>
    </cofactor>
    <text evidence="14">A monovalent cation.</text>
</comment>
<evidence type="ECO:0000259" key="17">
    <source>
        <dbReference type="Pfam" id="PF08245"/>
    </source>
</evidence>
<reference evidence="18" key="1">
    <citation type="journal article" date="2020" name="Nat. Genet.">
        <title>Genomic diversifications of five Gossypium allopolyploid species and their impact on cotton improvement.</title>
        <authorList>
            <person name="Chen Z.J."/>
            <person name="Sreedasyam A."/>
            <person name="Ando A."/>
            <person name="Song Q."/>
            <person name="De Santiago L.M."/>
            <person name="Hulse-Kemp A.M."/>
            <person name="Ding M."/>
            <person name="Ye W."/>
            <person name="Kirkbride R.C."/>
            <person name="Jenkins J."/>
            <person name="Plott C."/>
            <person name="Lovell J."/>
            <person name="Lin Y.M."/>
            <person name="Vaughn R."/>
            <person name="Liu B."/>
            <person name="Simpson S."/>
            <person name="Scheffler B.E."/>
            <person name="Wen L."/>
            <person name="Saski C.A."/>
            <person name="Grover C.E."/>
            <person name="Hu G."/>
            <person name="Conover J.L."/>
            <person name="Carlson J.W."/>
            <person name="Shu S."/>
            <person name="Boston L.B."/>
            <person name="Williams M."/>
            <person name="Peterson D.G."/>
            <person name="McGee K."/>
            <person name="Jones D.C."/>
            <person name="Wendel J.F."/>
            <person name="Stelly D.M."/>
            <person name="Grimwood J."/>
            <person name="Schmutz J."/>
        </authorList>
    </citation>
    <scope>NUCLEOTIDE SEQUENCE [LARGE SCALE GENOMIC DNA]</scope>
    <source>
        <strain evidence="18">cv. TM-1</strain>
    </source>
</reference>
<dbReference type="InterPro" id="IPR036565">
    <property type="entry name" value="Mur-like_cat_sf"/>
</dbReference>
<feature type="binding site" evidence="15">
    <location>
        <position position="273"/>
    </location>
    <ligand>
        <name>ATP</name>
        <dbReference type="ChEBI" id="CHEBI:30616"/>
    </ligand>
</feature>
<dbReference type="SUPFAM" id="SSF53623">
    <property type="entry name" value="MurD-like peptide ligases, catalytic domain"/>
    <property type="match status" value="1"/>
</dbReference>
<dbReference type="Gene3D" id="3.90.190.20">
    <property type="entry name" value="Mur ligase, C-terminal domain"/>
    <property type="match status" value="1"/>
</dbReference>
<evidence type="ECO:0000256" key="4">
    <source>
        <dbReference type="ARBA" id="ARBA00018660"/>
    </source>
</evidence>